<sequence>MSVLTVTKTRLVNGRYEGVISDVPEGIRPGVAARVRDRAVEDLSVTPMGDGTWRLIFDVPASAISDGIQTIAVVEANTGEVLDSLAIIAGEPANETMQAEIDLLREELDLLKRAFRRHCVETA</sequence>
<dbReference type="STRING" id="252305.OB2597_10891"/>
<gene>
    <name evidence="1" type="ORF">OB2597_10891</name>
</gene>
<dbReference type="HOGENOM" id="CLU_159318_0_0_5"/>
<dbReference type="EMBL" id="AAMO01000003">
    <property type="protein sequence ID" value="EAQ03744.1"/>
    <property type="molecule type" value="Genomic_DNA"/>
</dbReference>
<dbReference type="OrthoDB" id="7772846at2"/>
<keyword evidence="2" id="KW-1185">Reference proteome</keyword>
<dbReference type="Proteomes" id="UP000004318">
    <property type="component" value="Unassembled WGS sequence"/>
</dbReference>
<evidence type="ECO:0000313" key="1">
    <source>
        <dbReference type="EMBL" id="EAQ03744.1"/>
    </source>
</evidence>
<dbReference type="RefSeq" id="WP_009806397.1">
    <property type="nucleotide sequence ID" value="NZ_CH724131.1"/>
</dbReference>
<evidence type="ECO:0000313" key="2">
    <source>
        <dbReference type="Proteomes" id="UP000004318"/>
    </source>
</evidence>
<name>A3TVU8_PSEBH</name>
<organism evidence="1 2">
    <name type="scientific">Pseudooceanicola batsensis (strain ATCC BAA-863 / DSM 15984 / KCTC 12145 / HTCC2597)</name>
    <name type="common">Oceanicola batsensis</name>
    <dbReference type="NCBI Taxonomy" id="252305"/>
    <lineage>
        <taxon>Bacteria</taxon>
        <taxon>Pseudomonadati</taxon>
        <taxon>Pseudomonadota</taxon>
        <taxon>Alphaproteobacteria</taxon>
        <taxon>Rhodobacterales</taxon>
        <taxon>Paracoccaceae</taxon>
        <taxon>Pseudooceanicola</taxon>
    </lineage>
</organism>
<dbReference type="eggNOG" id="ENOG5032S9D">
    <property type="taxonomic scope" value="Bacteria"/>
</dbReference>
<accession>A3TVU8</accession>
<proteinExistence type="predicted"/>
<protein>
    <submittedName>
        <fullName evidence="1">Uncharacterized protein</fullName>
    </submittedName>
</protein>
<comment type="caution">
    <text evidence="1">The sequence shown here is derived from an EMBL/GenBank/DDBJ whole genome shotgun (WGS) entry which is preliminary data.</text>
</comment>
<reference evidence="1 2" key="1">
    <citation type="journal article" date="2010" name="J. Bacteriol.">
        <title>Genome sequences of Oceanicola granulosus HTCC2516(T) and Oceanicola batsensis HTCC2597(TDelta).</title>
        <authorList>
            <person name="Thrash J.C."/>
            <person name="Cho J.C."/>
            <person name="Vergin K.L."/>
            <person name="Giovannoni S.J."/>
        </authorList>
    </citation>
    <scope>NUCLEOTIDE SEQUENCE [LARGE SCALE GENOMIC DNA]</scope>
    <source>
        <strain evidence="2">ATCC BAA-863 / DSM 15984 / KCTC 12145 / HTCC2597</strain>
    </source>
</reference>
<dbReference type="AlphaFoldDB" id="A3TVU8"/>